<sequence length="245" mass="28044">MNAAKDPSSPPVSYAELTVQHRSWLGRFSHRARFDLAQRLLAPQAGEHVLDYGAGDAYLLCLMHARQPQARYSAYEPYPAMAQQARARLQAQMPEASLFCTREELQNQRCDKLVCCEVLEHLQEPELAQVFADFRQLLDAEGRLLLSVPVEVGPVALVKHLVRMRGAQARRTPLRHVLAAAFGRVRELPRPAQGRYIYAHLGFDHRALRRRLAQEGFVIETEHFSPLPWLRDWGNSQVFWLCRKA</sequence>
<dbReference type="RefSeq" id="WP_093287501.1">
    <property type="nucleotide sequence ID" value="NZ_FOFS01000011.1"/>
</dbReference>
<dbReference type="Pfam" id="PF13489">
    <property type="entry name" value="Methyltransf_23"/>
    <property type="match status" value="1"/>
</dbReference>
<dbReference type="GO" id="GO:0008168">
    <property type="term" value="F:methyltransferase activity"/>
    <property type="evidence" value="ECO:0007669"/>
    <property type="project" value="UniProtKB-KW"/>
</dbReference>
<keyword evidence="1" id="KW-0489">Methyltransferase</keyword>
<gene>
    <name evidence="1" type="ORF">SAMN04488038_11161</name>
</gene>
<dbReference type="GO" id="GO:0032259">
    <property type="term" value="P:methylation"/>
    <property type="evidence" value="ECO:0007669"/>
    <property type="project" value="UniProtKB-KW"/>
</dbReference>
<dbReference type="SUPFAM" id="SSF53335">
    <property type="entry name" value="S-adenosyl-L-methionine-dependent methyltransferases"/>
    <property type="match status" value="1"/>
</dbReference>
<protein>
    <submittedName>
        <fullName evidence="1">Methyltransferase domain-containing protein</fullName>
    </submittedName>
</protein>
<keyword evidence="1" id="KW-0808">Transferase</keyword>
<dbReference type="EMBL" id="FOFS01000011">
    <property type="protein sequence ID" value="SEQ83214.1"/>
    <property type="molecule type" value="Genomic_DNA"/>
</dbReference>
<organism evidence="1 2">
    <name type="scientific">Solimonas aquatica</name>
    <dbReference type="NCBI Taxonomy" id="489703"/>
    <lineage>
        <taxon>Bacteria</taxon>
        <taxon>Pseudomonadati</taxon>
        <taxon>Pseudomonadota</taxon>
        <taxon>Gammaproteobacteria</taxon>
        <taxon>Nevskiales</taxon>
        <taxon>Nevskiaceae</taxon>
        <taxon>Solimonas</taxon>
    </lineage>
</organism>
<dbReference type="InterPro" id="IPR029063">
    <property type="entry name" value="SAM-dependent_MTases_sf"/>
</dbReference>
<dbReference type="OrthoDB" id="8772893at2"/>
<accession>A0A1H9J8K4</accession>
<dbReference type="AlphaFoldDB" id="A0A1H9J8K4"/>
<reference evidence="1 2" key="1">
    <citation type="submission" date="2016-10" db="EMBL/GenBank/DDBJ databases">
        <authorList>
            <person name="de Groot N.N."/>
        </authorList>
    </citation>
    <scope>NUCLEOTIDE SEQUENCE [LARGE SCALE GENOMIC DNA]</scope>
    <source>
        <strain evidence="1 2">DSM 25927</strain>
    </source>
</reference>
<evidence type="ECO:0000313" key="1">
    <source>
        <dbReference type="EMBL" id="SEQ83214.1"/>
    </source>
</evidence>
<evidence type="ECO:0000313" key="2">
    <source>
        <dbReference type="Proteomes" id="UP000199233"/>
    </source>
</evidence>
<name>A0A1H9J8K4_9GAMM</name>
<dbReference type="Proteomes" id="UP000199233">
    <property type="component" value="Unassembled WGS sequence"/>
</dbReference>
<dbReference type="STRING" id="489703.SAMN04488038_11161"/>
<dbReference type="PANTHER" id="PTHR43861">
    <property type="entry name" value="TRANS-ACONITATE 2-METHYLTRANSFERASE-RELATED"/>
    <property type="match status" value="1"/>
</dbReference>
<dbReference type="Gene3D" id="3.40.50.150">
    <property type="entry name" value="Vaccinia Virus protein VP39"/>
    <property type="match status" value="1"/>
</dbReference>
<keyword evidence="2" id="KW-1185">Reference proteome</keyword>
<proteinExistence type="predicted"/>